<dbReference type="Proteomes" id="UP000708208">
    <property type="component" value="Unassembled WGS sequence"/>
</dbReference>
<gene>
    <name evidence="1" type="ORF">AFUS01_LOCUS38129</name>
</gene>
<protein>
    <submittedName>
        <fullName evidence="1">Uncharacterized protein</fullName>
    </submittedName>
</protein>
<dbReference type="AlphaFoldDB" id="A0A8J2LT22"/>
<comment type="caution">
    <text evidence="1">The sequence shown here is derived from an EMBL/GenBank/DDBJ whole genome shotgun (WGS) entry which is preliminary data.</text>
</comment>
<reference evidence="1" key="1">
    <citation type="submission" date="2021-06" db="EMBL/GenBank/DDBJ databases">
        <authorList>
            <person name="Hodson N. C."/>
            <person name="Mongue J. A."/>
            <person name="Jaron S. K."/>
        </authorList>
    </citation>
    <scope>NUCLEOTIDE SEQUENCE</scope>
</reference>
<proteinExistence type="predicted"/>
<organism evidence="1 2">
    <name type="scientific">Allacma fusca</name>
    <dbReference type="NCBI Taxonomy" id="39272"/>
    <lineage>
        <taxon>Eukaryota</taxon>
        <taxon>Metazoa</taxon>
        <taxon>Ecdysozoa</taxon>
        <taxon>Arthropoda</taxon>
        <taxon>Hexapoda</taxon>
        <taxon>Collembola</taxon>
        <taxon>Symphypleona</taxon>
        <taxon>Sminthuridae</taxon>
        <taxon>Allacma</taxon>
    </lineage>
</organism>
<keyword evidence="2" id="KW-1185">Reference proteome</keyword>
<dbReference type="EMBL" id="CAJVCH010546438">
    <property type="protein sequence ID" value="CAG7828184.1"/>
    <property type="molecule type" value="Genomic_DNA"/>
</dbReference>
<sequence>MLMFIAILPPRAFANYAVRGAAAATAIFGSGDPLNSQIPSVGIAEIFSISLTQITLEFAVWIKINCGL</sequence>
<name>A0A8J2LT22_9HEXA</name>
<evidence type="ECO:0000313" key="1">
    <source>
        <dbReference type="EMBL" id="CAG7828184.1"/>
    </source>
</evidence>
<evidence type="ECO:0000313" key="2">
    <source>
        <dbReference type="Proteomes" id="UP000708208"/>
    </source>
</evidence>
<accession>A0A8J2LT22</accession>